<dbReference type="AlphaFoldDB" id="A0A3D8IVI5"/>
<keyword evidence="2" id="KW-1185">Reference proteome</keyword>
<gene>
    <name evidence="1" type="ORF">CQA58_07655</name>
</gene>
<organism evidence="1 2">
    <name type="scientific">Helicobacter brantae</name>
    <dbReference type="NCBI Taxonomy" id="375927"/>
    <lineage>
        <taxon>Bacteria</taxon>
        <taxon>Pseudomonadati</taxon>
        <taxon>Campylobacterota</taxon>
        <taxon>Epsilonproteobacteria</taxon>
        <taxon>Campylobacterales</taxon>
        <taxon>Helicobacteraceae</taxon>
        <taxon>Helicobacter</taxon>
    </lineage>
</organism>
<evidence type="ECO:0000313" key="2">
    <source>
        <dbReference type="Proteomes" id="UP000257045"/>
    </source>
</evidence>
<accession>A0A3D8IVI5</accession>
<protein>
    <submittedName>
        <fullName evidence="1">Uncharacterized protein</fullName>
    </submittedName>
</protein>
<dbReference type="EMBL" id="NXLV01000020">
    <property type="protein sequence ID" value="RDU68986.1"/>
    <property type="molecule type" value="Genomic_DNA"/>
</dbReference>
<dbReference type="Proteomes" id="UP000257045">
    <property type="component" value="Unassembled WGS sequence"/>
</dbReference>
<comment type="caution">
    <text evidence="1">The sequence shown here is derived from an EMBL/GenBank/DDBJ whole genome shotgun (WGS) entry which is preliminary data.</text>
</comment>
<sequence>MQINSSFSMPSYYAKEQDIQSQYLKTADLSDKTKVEESTPPYEKESYALPRQTYGLVVLEKMTDDEYHAFLRATAEMSESEKIMAAQSLYRLNELQRDGLLSSNKNPYSQSKTLQNFPQIFQNAYSEILAQKQNV</sequence>
<name>A0A3D8IVI5_9HELI</name>
<reference evidence="1 2" key="1">
    <citation type="submission" date="2018-04" db="EMBL/GenBank/DDBJ databases">
        <title>Novel Campyloabacter and Helicobacter Species and Strains.</title>
        <authorList>
            <person name="Mannion A.J."/>
            <person name="Shen Z."/>
            <person name="Fox J.G."/>
        </authorList>
    </citation>
    <scope>NUCLEOTIDE SEQUENCE [LARGE SCALE GENOMIC DNA]</scope>
    <source>
        <strain evidence="1 2">MIT 04-9366</strain>
    </source>
</reference>
<dbReference type="OrthoDB" id="5330163at2"/>
<proteinExistence type="predicted"/>
<dbReference type="RefSeq" id="WP_115570126.1">
    <property type="nucleotide sequence ID" value="NZ_NXLV01000020.1"/>
</dbReference>
<evidence type="ECO:0000313" key="1">
    <source>
        <dbReference type="EMBL" id="RDU68986.1"/>
    </source>
</evidence>